<proteinExistence type="predicted"/>
<evidence type="ECO:0000313" key="3">
    <source>
        <dbReference type="Proteomes" id="UP000321816"/>
    </source>
</evidence>
<accession>A0AAJ8N3F7</accession>
<keyword evidence="1" id="KW-1133">Transmembrane helix</keyword>
<feature type="transmembrane region" description="Helical" evidence="1">
    <location>
        <begin position="34"/>
        <end position="54"/>
    </location>
</feature>
<evidence type="ECO:0000256" key="1">
    <source>
        <dbReference type="SAM" id="Phobius"/>
    </source>
</evidence>
<evidence type="ECO:0000313" key="2">
    <source>
        <dbReference type="EMBL" id="WWD81027.1"/>
    </source>
</evidence>
<dbReference type="EMBL" id="CP144914">
    <property type="protein sequence ID" value="WWD81027.1"/>
    <property type="molecule type" value="Genomic_DNA"/>
</dbReference>
<keyword evidence="1" id="KW-0812">Transmembrane</keyword>
<keyword evidence="3" id="KW-1185">Reference proteome</keyword>
<dbReference type="KEGG" id="ahal:FTX54_005545"/>
<dbReference type="RefSeq" id="WP_187254581.1">
    <property type="nucleotide sequence ID" value="NZ_CP144914.1"/>
</dbReference>
<reference evidence="2 3" key="1">
    <citation type="submission" date="2024-01" db="EMBL/GenBank/DDBJ databases">
        <title>Complete Genome Sequence of Alkalicoccus halolimnae BZ-SZ-XJ29T, a Moderately Halophilic Bacterium Isolated from a Salt Lake.</title>
        <authorList>
            <person name="Zhao B."/>
        </authorList>
    </citation>
    <scope>NUCLEOTIDE SEQUENCE [LARGE SCALE GENOMIC DNA]</scope>
    <source>
        <strain evidence="2 3">BZ-SZ-XJ29</strain>
    </source>
</reference>
<dbReference type="Proteomes" id="UP000321816">
    <property type="component" value="Chromosome"/>
</dbReference>
<dbReference type="AlphaFoldDB" id="A0AAJ8N3F7"/>
<protein>
    <submittedName>
        <fullName evidence="2">Uncharacterized protein</fullName>
    </submittedName>
</protein>
<feature type="transmembrane region" description="Helical" evidence="1">
    <location>
        <begin position="6"/>
        <end position="22"/>
    </location>
</feature>
<sequence length="55" mass="6151">MNQVFFIFLIGLLLMLIVNFTGRKLINSVKQTTGQLVLISLVQALLIAVLVVFVF</sequence>
<gene>
    <name evidence="2" type="ORF">FTX54_005545</name>
</gene>
<name>A0AAJ8N3F7_9BACI</name>
<keyword evidence="1" id="KW-0472">Membrane</keyword>
<organism evidence="2 3">
    <name type="scientific">Alkalicoccus halolimnae</name>
    <dbReference type="NCBI Taxonomy" id="1667239"/>
    <lineage>
        <taxon>Bacteria</taxon>
        <taxon>Bacillati</taxon>
        <taxon>Bacillota</taxon>
        <taxon>Bacilli</taxon>
        <taxon>Bacillales</taxon>
        <taxon>Bacillaceae</taxon>
        <taxon>Alkalicoccus</taxon>
    </lineage>
</organism>